<accession>A0ABR9ZKJ1</accession>
<dbReference type="PANTHER" id="PTHR30001">
    <property type="entry name" value="RIBONUCLEASE"/>
    <property type="match status" value="1"/>
</dbReference>
<name>A0ABR9ZKJ1_9CORY</name>
<dbReference type="PANTHER" id="PTHR30001:SF0">
    <property type="entry name" value="RIBONUCLEASE G"/>
    <property type="match status" value="1"/>
</dbReference>
<comment type="cofactor">
    <cofactor evidence="1">
        <name>Mg(2+)</name>
        <dbReference type="ChEBI" id="CHEBI:18420"/>
    </cofactor>
</comment>
<dbReference type="InterPro" id="IPR006847">
    <property type="entry name" value="IF2_N"/>
</dbReference>
<keyword evidence="9" id="KW-1185">Reference proteome</keyword>
<feature type="compositionally biased region" description="Basic and acidic residues" evidence="6">
    <location>
        <begin position="187"/>
        <end position="197"/>
    </location>
</feature>
<feature type="compositionally biased region" description="Basic and acidic residues" evidence="6">
    <location>
        <begin position="944"/>
        <end position="960"/>
    </location>
</feature>
<dbReference type="SUPFAM" id="SSF50249">
    <property type="entry name" value="Nucleic acid-binding proteins"/>
    <property type="match status" value="1"/>
</dbReference>
<feature type="compositionally biased region" description="Basic and acidic residues" evidence="6">
    <location>
        <begin position="840"/>
        <end position="881"/>
    </location>
</feature>
<feature type="region of interest" description="Disordered" evidence="6">
    <location>
        <begin position="831"/>
        <end position="1166"/>
    </location>
</feature>
<organism evidence="8 9">
    <name type="scientific">Corynebacterium suicordis DSM 45110</name>
    <dbReference type="NCBI Taxonomy" id="1121369"/>
    <lineage>
        <taxon>Bacteria</taxon>
        <taxon>Bacillati</taxon>
        <taxon>Actinomycetota</taxon>
        <taxon>Actinomycetes</taxon>
        <taxon>Mycobacteriales</taxon>
        <taxon>Corynebacteriaceae</taxon>
        <taxon>Corynebacterium</taxon>
    </lineage>
</organism>
<feature type="compositionally biased region" description="Basic residues" evidence="6">
    <location>
        <begin position="84"/>
        <end position="101"/>
    </location>
</feature>
<evidence type="ECO:0000313" key="8">
    <source>
        <dbReference type="EMBL" id="MBF4553953.1"/>
    </source>
</evidence>
<evidence type="ECO:0000256" key="3">
    <source>
        <dbReference type="ARBA" id="ARBA00022801"/>
    </source>
</evidence>
<evidence type="ECO:0000256" key="1">
    <source>
        <dbReference type="ARBA" id="ARBA00001946"/>
    </source>
</evidence>
<keyword evidence="2" id="KW-0479">Metal-binding</keyword>
<evidence type="ECO:0000313" key="9">
    <source>
        <dbReference type="Proteomes" id="UP000635902"/>
    </source>
</evidence>
<feature type="compositionally biased region" description="Basic and acidic residues" evidence="6">
    <location>
        <begin position="256"/>
        <end position="270"/>
    </location>
</feature>
<dbReference type="Gene3D" id="2.40.50.140">
    <property type="entry name" value="Nucleic acid-binding proteins"/>
    <property type="match status" value="1"/>
</dbReference>
<keyword evidence="8" id="KW-0396">Initiation factor</keyword>
<dbReference type="CDD" id="cd04453">
    <property type="entry name" value="S1_RNase_E"/>
    <property type="match status" value="1"/>
</dbReference>
<feature type="compositionally biased region" description="Low complexity" evidence="6">
    <location>
        <begin position="102"/>
        <end position="132"/>
    </location>
</feature>
<evidence type="ECO:0000259" key="7">
    <source>
        <dbReference type="PROSITE" id="PS50126"/>
    </source>
</evidence>
<dbReference type="Gene3D" id="1.10.10.2480">
    <property type="match status" value="1"/>
</dbReference>
<dbReference type="NCBIfam" id="TIGR00757">
    <property type="entry name" value="RNaseEG"/>
    <property type="match status" value="1"/>
</dbReference>
<dbReference type="Pfam" id="PF10150">
    <property type="entry name" value="RNase_E_G"/>
    <property type="match status" value="1"/>
</dbReference>
<feature type="region of interest" description="Disordered" evidence="6">
    <location>
        <begin position="67"/>
        <end position="364"/>
    </location>
</feature>
<gene>
    <name evidence="8" type="ORF">IRY30_07660</name>
</gene>
<feature type="compositionally biased region" description="Basic residues" evidence="6">
    <location>
        <begin position="292"/>
        <end position="304"/>
    </location>
</feature>
<protein>
    <submittedName>
        <fullName evidence="8">Translation initiation factor IF-2 N-terminal domain-containing protein</fullName>
    </submittedName>
</protein>
<feature type="compositionally biased region" description="Basic residues" evidence="6">
    <location>
        <begin position="968"/>
        <end position="979"/>
    </location>
</feature>
<keyword evidence="8" id="KW-0648">Protein biosynthesis</keyword>
<feature type="domain" description="S1 motif" evidence="7">
    <location>
        <begin position="448"/>
        <end position="525"/>
    </location>
</feature>
<evidence type="ECO:0000256" key="2">
    <source>
        <dbReference type="ARBA" id="ARBA00022723"/>
    </source>
</evidence>
<dbReference type="EMBL" id="JADKMY010000002">
    <property type="protein sequence ID" value="MBF4553953.1"/>
    <property type="molecule type" value="Genomic_DNA"/>
</dbReference>
<dbReference type="InterPro" id="IPR019307">
    <property type="entry name" value="RNA-bd_AU-1/RNase_E/G"/>
</dbReference>
<dbReference type="SMART" id="SM00316">
    <property type="entry name" value="S1"/>
    <property type="match status" value="1"/>
</dbReference>
<feature type="compositionally biased region" description="Basic and acidic residues" evidence="6">
    <location>
        <begin position="1077"/>
        <end position="1090"/>
    </location>
</feature>
<sequence length="1166" mass="128719">MATFSPELAAQAAKINKAELGEKTRVHALAKMLGASSGDVLQILSSQGVSDKRPASTVTRQQAEMLLDSLTVAPGDEGSDASKAPKKTSPKAKKSTAKKSNAKSPAAKKTAAKKSTTAKKTAVKGKTAQKTAELPTEESTDAQVEAPAELKTETPAPLANTAPSEVSQDTPEEKPADNAAGNAGEEAAAKSENSERPKRTRRRTVKKAAPKKAAAKQAEQEQTEPQVAKQETPAQDEPQRDALDDAVDLVIAPLFNHEDARGDERAEKGAAESSSAESDATEAEIPAAHDNPKRKVRRVRRVVRRGVSGAEADSQQDELRQSEPQPEESPAESKPERIESEVASEEDKDKLHPAERDEADIVDEPVRFKGSTRLESRRRWKAENRDDSRQVVSRSEFLARRESVERVMVVRDSERTDHPGLTTQVGVVEDGMLVEHFVTSDTQNSMVGNVYLGTVQNVLSSMEAAFIDLGTGRNAVLYAGEMNWHSPHLHSKNRRIESALRSGDQIMVQVIKDPVGHKGARLTARISFAGRYLVYFPGGTTAGISRKLPEAERKRLKAILSRVIPGEGGAIIRTAAENASEEHIGEDVNRLHDMWENVLQEEEKARSSKGTQPVTLYEEPNMLIKVIRDILNRDFSQLIVDGDKSWATVRDYVSRMAADLKDRVVKWHPEQHGGQDIFEGMELDQQLSKALSRKVWLPSGGHLVFDKTEAMTVIDVNTGSFIGSGGNLEETVTQNNLEAAEEIVRQMRLRDLGGMIVVDFIDMVLEENRDLVLRRLTEYLGRDRTRHKVSEVTSLGLVQMTRKRLGIGLLETFSTECEACDGRGVILHADPVEHEEEEDDRPRRDHGNRKERQQARREKQRREQSQERVQNADRGAEKSDVDNSDVNKAADNAPEKAQEKATEKSSAKQDAPQRTRRQAQRSKRSERATDSEASQDQTAVDSPRAADSRDQGTDESDSRRNRGTSASQRRRVRRVVRRHAPADTQAPAKSEANENDYGDQRVVSPKGGNGAGKSPRHTSAKATSSADRVAAQRSESRRRGRRVVRKVTSPAREDSVQNAPEQNIPEKKGAQQQGSKKSFEQAREQFESSPRRKRQTRGNSRSDIPPKREDFATDSPAAESGNSRRGGKAAAQPERNPVNEKPQRGGSGAASEEKKGRRRRVVRRSN</sequence>
<feature type="compositionally biased region" description="Basic residues" evidence="6">
    <location>
        <begin position="1156"/>
        <end position="1166"/>
    </location>
</feature>
<dbReference type="RefSeq" id="WP_194556835.1">
    <property type="nucleotide sequence ID" value="NZ_JADKMY010000002.1"/>
</dbReference>
<reference evidence="8 9" key="1">
    <citation type="submission" date="2020-10" db="EMBL/GenBank/DDBJ databases">
        <title>Novel species in genus Corynebacterium.</title>
        <authorList>
            <person name="Zhang G."/>
        </authorList>
    </citation>
    <scope>NUCLEOTIDE SEQUENCE [LARGE SCALE GENOMIC DNA]</scope>
    <source>
        <strain evidence="8 9">DSM 45110</strain>
    </source>
</reference>
<dbReference type="Proteomes" id="UP000635902">
    <property type="component" value="Unassembled WGS sequence"/>
</dbReference>
<keyword evidence="4" id="KW-0460">Magnesium</keyword>
<dbReference type="Pfam" id="PF04760">
    <property type="entry name" value="IF2_N"/>
    <property type="match status" value="1"/>
</dbReference>
<feature type="compositionally biased region" description="Basic and acidic residues" evidence="6">
    <location>
        <begin position="893"/>
        <end position="913"/>
    </location>
</feature>
<evidence type="ECO:0000256" key="5">
    <source>
        <dbReference type="ARBA" id="ARBA00022884"/>
    </source>
</evidence>
<evidence type="ECO:0000256" key="6">
    <source>
        <dbReference type="SAM" id="MobiDB-lite"/>
    </source>
</evidence>
<dbReference type="InterPro" id="IPR012340">
    <property type="entry name" value="NA-bd_OB-fold"/>
</dbReference>
<evidence type="ECO:0000256" key="4">
    <source>
        <dbReference type="ARBA" id="ARBA00022842"/>
    </source>
</evidence>
<feature type="compositionally biased region" description="Basic residues" evidence="6">
    <location>
        <begin position="198"/>
        <end position="214"/>
    </location>
</feature>
<keyword evidence="3" id="KW-0378">Hydrolase</keyword>
<proteinExistence type="predicted"/>
<feature type="compositionally biased region" description="Basic residues" evidence="6">
    <location>
        <begin position="1036"/>
        <end position="1045"/>
    </location>
</feature>
<dbReference type="PROSITE" id="PS50126">
    <property type="entry name" value="S1"/>
    <property type="match status" value="1"/>
</dbReference>
<comment type="caution">
    <text evidence="8">The sequence shown here is derived from an EMBL/GenBank/DDBJ whole genome shotgun (WGS) entry which is preliminary data.</text>
</comment>
<dbReference type="GO" id="GO:0003743">
    <property type="term" value="F:translation initiation factor activity"/>
    <property type="evidence" value="ECO:0007669"/>
    <property type="project" value="UniProtKB-KW"/>
</dbReference>
<dbReference type="InterPro" id="IPR003029">
    <property type="entry name" value="S1_domain"/>
</dbReference>
<feature type="compositionally biased region" description="Polar residues" evidence="6">
    <location>
        <begin position="931"/>
        <end position="940"/>
    </location>
</feature>
<dbReference type="InterPro" id="IPR004659">
    <property type="entry name" value="RNase_E/G"/>
</dbReference>
<feature type="compositionally biased region" description="Basic and acidic residues" evidence="6">
    <location>
        <begin position="331"/>
        <end position="356"/>
    </location>
</feature>
<keyword evidence="5" id="KW-0694">RNA-binding</keyword>